<dbReference type="InterPro" id="IPR036508">
    <property type="entry name" value="Chitin-bd_dom_sf"/>
</dbReference>
<organism evidence="3 4">
    <name type="scientific">Meganyctiphanes norvegica</name>
    <name type="common">Northern krill</name>
    <name type="synonym">Thysanopoda norvegica</name>
    <dbReference type="NCBI Taxonomy" id="48144"/>
    <lineage>
        <taxon>Eukaryota</taxon>
        <taxon>Metazoa</taxon>
        <taxon>Ecdysozoa</taxon>
        <taxon>Arthropoda</taxon>
        <taxon>Crustacea</taxon>
        <taxon>Multicrustacea</taxon>
        <taxon>Malacostraca</taxon>
        <taxon>Eumalacostraca</taxon>
        <taxon>Eucarida</taxon>
        <taxon>Euphausiacea</taxon>
        <taxon>Euphausiidae</taxon>
        <taxon>Meganyctiphanes</taxon>
    </lineage>
</organism>
<gene>
    <name evidence="3" type="ORF">MNOR_LOCUS19540</name>
</gene>
<evidence type="ECO:0000313" key="3">
    <source>
        <dbReference type="EMBL" id="CAL4111049.1"/>
    </source>
</evidence>
<evidence type="ECO:0000313" key="4">
    <source>
        <dbReference type="Proteomes" id="UP001497623"/>
    </source>
</evidence>
<keyword evidence="1" id="KW-0732">Signal</keyword>
<feature type="signal peptide" evidence="1">
    <location>
        <begin position="1"/>
        <end position="22"/>
    </location>
</feature>
<feature type="domain" description="Chitin-binding type-2" evidence="2">
    <location>
        <begin position="197"/>
        <end position="260"/>
    </location>
</feature>
<evidence type="ECO:0000256" key="1">
    <source>
        <dbReference type="SAM" id="SignalP"/>
    </source>
</evidence>
<reference evidence="3 4" key="1">
    <citation type="submission" date="2024-05" db="EMBL/GenBank/DDBJ databases">
        <authorList>
            <person name="Wallberg A."/>
        </authorList>
    </citation>
    <scope>NUCLEOTIDE SEQUENCE [LARGE SCALE GENOMIC DNA]</scope>
</reference>
<dbReference type="SUPFAM" id="SSF57625">
    <property type="entry name" value="Invertebrate chitin-binding proteins"/>
    <property type="match status" value="2"/>
</dbReference>
<dbReference type="AlphaFoldDB" id="A0AAV2R5R3"/>
<dbReference type="EMBL" id="CAXKWB010014566">
    <property type="protein sequence ID" value="CAL4111049.1"/>
    <property type="molecule type" value="Genomic_DNA"/>
</dbReference>
<name>A0AAV2R5R3_MEGNR</name>
<evidence type="ECO:0000259" key="2">
    <source>
        <dbReference type="PROSITE" id="PS50940"/>
    </source>
</evidence>
<dbReference type="GO" id="GO:0005576">
    <property type="term" value="C:extracellular region"/>
    <property type="evidence" value="ECO:0007669"/>
    <property type="project" value="InterPro"/>
</dbReference>
<dbReference type="Proteomes" id="UP001497623">
    <property type="component" value="Unassembled WGS sequence"/>
</dbReference>
<feature type="chain" id="PRO_5043965724" description="Chitin-binding type-2 domain-containing protein" evidence="1">
    <location>
        <begin position="23"/>
        <end position="261"/>
    </location>
</feature>
<dbReference type="InterPro" id="IPR002557">
    <property type="entry name" value="Chitin-bd_dom"/>
</dbReference>
<dbReference type="Gene3D" id="2.170.140.10">
    <property type="entry name" value="Chitin binding domain"/>
    <property type="match status" value="1"/>
</dbReference>
<protein>
    <recommendedName>
        <fullName evidence="2">Chitin-binding type-2 domain-containing protein</fullName>
    </recommendedName>
</protein>
<proteinExistence type="predicted"/>
<dbReference type="GO" id="GO:0008061">
    <property type="term" value="F:chitin binding"/>
    <property type="evidence" value="ECO:0007669"/>
    <property type="project" value="InterPro"/>
</dbReference>
<dbReference type="Pfam" id="PF01607">
    <property type="entry name" value="CBM_14"/>
    <property type="match status" value="2"/>
</dbReference>
<dbReference type="SMART" id="SM00494">
    <property type="entry name" value="ChtBD2"/>
    <property type="match status" value="2"/>
</dbReference>
<feature type="non-terminal residue" evidence="3">
    <location>
        <position position="1"/>
    </location>
</feature>
<dbReference type="PROSITE" id="PS50940">
    <property type="entry name" value="CHIT_BIND_II"/>
    <property type="match status" value="1"/>
</dbReference>
<keyword evidence="4" id="KW-1185">Reference proteome</keyword>
<comment type="caution">
    <text evidence="3">The sequence shown here is derived from an EMBL/GenBank/DDBJ whole genome shotgun (WGS) entry which is preliminary data.</text>
</comment>
<accession>A0AAV2R5R3</accession>
<sequence length="261" mass="27214">SIQTNMATHGFLLLLLVANSKAVWDSNFGIRSWSPDRARAFECTGTGLFCDSCSSTAFCTGAGATPQFFPCETGQICAGTSPAIACTDYTGAGADGNDCKCGTSSTIEFLVDTYETSKYVVCLPDGQQYFFSCADGETFSTDVNSCVEETTTTTTTSTTTAPTTTAPTTTAPATILSTSTTLSSTTISSTTTAAGGPPDCTTTGYHEYAGDCKQFYACQSDDNGGYEVILYRCPGSLVYIPSTGYCNLQSELDTAPGCITS</sequence>